<keyword evidence="7" id="KW-0136">Cellulose degradation</keyword>
<dbReference type="GO" id="GO:0030245">
    <property type="term" value="P:cellulose catabolic process"/>
    <property type="evidence" value="ECO:0007669"/>
    <property type="project" value="UniProtKB-KW"/>
</dbReference>
<dbReference type="Pfam" id="PF02927">
    <property type="entry name" value="CelD_N"/>
    <property type="match status" value="1"/>
</dbReference>
<organism evidence="10 11">
    <name type="scientific">Natronoflexus pectinivorans</name>
    <dbReference type="NCBI Taxonomy" id="682526"/>
    <lineage>
        <taxon>Bacteria</taxon>
        <taxon>Pseudomonadati</taxon>
        <taxon>Bacteroidota</taxon>
        <taxon>Bacteroidia</taxon>
        <taxon>Marinilabiliales</taxon>
        <taxon>Marinilabiliaceae</taxon>
        <taxon>Natronoflexus</taxon>
    </lineage>
</organism>
<dbReference type="Gene3D" id="2.60.40.10">
    <property type="entry name" value="Immunoglobulins"/>
    <property type="match status" value="1"/>
</dbReference>
<dbReference type="Proteomes" id="UP000295221">
    <property type="component" value="Unassembled WGS sequence"/>
</dbReference>
<dbReference type="InterPro" id="IPR014756">
    <property type="entry name" value="Ig_E-set"/>
</dbReference>
<dbReference type="Pfam" id="PF00759">
    <property type="entry name" value="Glyco_hydro_9"/>
    <property type="match status" value="1"/>
</dbReference>
<dbReference type="InterPro" id="IPR012341">
    <property type="entry name" value="6hp_glycosidase-like_sf"/>
</dbReference>
<comment type="catalytic activity">
    <reaction evidence="7">
        <text>Endohydrolysis of (1-&gt;4)-beta-D-glucosidic linkages in cellulose, lichenin and cereal beta-D-glucans.</text>
        <dbReference type="EC" id="3.2.1.4"/>
    </reaction>
</comment>
<keyword evidence="5 6" id="KW-0624">Polysaccharide degradation</keyword>
<evidence type="ECO:0000313" key="10">
    <source>
        <dbReference type="EMBL" id="TCO08853.1"/>
    </source>
</evidence>
<evidence type="ECO:0000256" key="3">
    <source>
        <dbReference type="ARBA" id="ARBA00023277"/>
    </source>
</evidence>
<proteinExistence type="inferred from homology"/>
<dbReference type="Gene3D" id="1.50.10.10">
    <property type="match status" value="1"/>
</dbReference>
<feature type="domain" description="Glycoside hydrolase family 9" evidence="8">
    <location>
        <begin position="119"/>
        <end position="562"/>
    </location>
</feature>
<dbReference type="InterPro" id="IPR008928">
    <property type="entry name" value="6-hairpin_glycosidase_sf"/>
</dbReference>
<dbReference type="PROSITE" id="PS00698">
    <property type="entry name" value="GH9_3"/>
    <property type="match status" value="1"/>
</dbReference>
<evidence type="ECO:0000259" key="9">
    <source>
        <dbReference type="Pfam" id="PF02927"/>
    </source>
</evidence>
<dbReference type="CDD" id="cd02850">
    <property type="entry name" value="E_set_Cellulase_N"/>
    <property type="match status" value="1"/>
</dbReference>
<keyword evidence="2 6" id="KW-0378">Hydrolase</keyword>
<dbReference type="InterPro" id="IPR033126">
    <property type="entry name" value="Glyco_hydro_9_Asp/Glu_AS"/>
</dbReference>
<dbReference type="InterPro" id="IPR004197">
    <property type="entry name" value="Cellulase_Ig-like"/>
</dbReference>
<evidence type="ECO:0000259" key="8">
    <source>
        <dbReference type="Pfam" id="PF00759"/>
    </source>
</evidence>
<dbReference type="OrthoDB" id="9808897at2"/>
<dbReference type="EMBL" id="SLWK01000004">
    <property type="protein sequence ID" value="TCO08853.1"/>
    <property type="molecule type" value="Genomic_DNA"/>
</dbReference>
<sequence length="573" mass="63885">MKDLSKLLILFIAALKILSCSQQENNEKEMPVLYNQVGYITNAPKLLLVAEDVNNVIIIDAQGNEVFSAIPEEPLFWEQSGDAVRKVDFSQLNVPGTYLVVLPETDENFEIQVKDQPFREITKAALEAFYYNRSGMAIEAQYGGRWARPAGHPDTVIYVHSSAADENRPEGTIISSPLGWYDAGDYNKYIVNSGITTYTLLSALTHFTDYYKKLDVNIPESGSGVPDLLSETLYNLKWMLTMQDPHDGGVYHKLTTKNFEGMVMPHEATNDRFVVSKGTAATLNYAAVAAKAYRVLKDYESHFPGLAEKCLQKAEKAWGWAMSNPNLPYVQPEDIFTGGYGDRNFSDEFFWTASELFLSTGKDEYLDVIIEKYSKPVVPSWSQVYALGFISLLNNYDELPEIVRNLGLRNDFIALIDELVEASKTAPYGVSIQNFVWGSNSQVANEGMLKIKGYQLTGNRDYLYSALSDLDYILGRNATGYCFVTGFGYKKVMNIHHRPSEADDNEAPVPGFLAGGPNVSVLTDCGPEVERSPYPAKSYVDLECSYSTNEVAINWNAPLVYLSGAIDALLTQK</sequence>
<evidence type="ECO:0000256" key="4">
    <source>
        <dbReference type="ARBA" id="ARBA00023295"/>
    </source>
</evidence>
<evidence type="ECO:0000256" key="1">
    <source>
        <dbReference type="ARBA" id="ARBA00007072"/>
    </source>
</evidence>
<keyword evidence="3 6" id="KW-0119">Carbohydrate metabolism</keyword>
<evidence type="ECO:0000256" key="6">
    <source>
        <dbReference type="PROSITE-ProRule" id="PRU10060"/>
    </source>
</evidence>
<keyword evidence="11" id="KW-1185">Reference proteome</keyword>
<evidence type="ECO:0000256" key="5">
    <source>
        <dbReference type="ARBA" id="ARBA00023326"/>
    </source>
</evidence>
<comment type="similarity">
    <text evidence="1 6 7">Belongs to the glycosyl hydrolase 9 (cellulase E) family.</text>
</comment>
<evidence type="ECO:0000313" key="11">
    <source>
        <dbReference type="Proteomes" id="UP000295221"/>
    </source>
</evidence>
<evidence type="ECO:0000256" key="7">
    <source>
        <dbReference type="RuleBase" id="RU361166"/>
    </source>
</evidence>
<dbReference type="EC" id="3.2.1.4" evidence="7"/>
<feature type="domain" description="Cellulase Ig-like" evidence="9">
    <location>
        <begin position="30"/>
        <end position="104"/>
    </location>
</feature>
<dbReference type="InterPro" id="IPR001701">
    <property type="entry name" value="Glyco_hydro_9"/>
</dbReference>
<evidence type="ECO:0000256" key="2">
    <source>
        <dbReference type="ARBA" id="ARBA00022801"/>
    </source>
</evidence>
<keyword evidence="4 6" id="KW-0326">Glycosidase</keyword>
<comment type="caution">
    <text evidence="10">The sequence shown here is derived from an EMBL/GenBank/DDBJ whole genome shotgun (WGS) entry which is preliminary data.</text>
</comment>
<dbReference type="InterPro" id="IPR013783">
    <property type="entry name" value="Ig-like_fold"/>
</dbReference>
<dbReference type="RefSeq" id="WP_132433432.1">
    <property type="nucleotide sequence ID" value="NZ_SLWK01000004.1"/>
</dbReference>
<gene>
    <name evidence="10" type="ORF">EV194_104164</name>
</gene>
<feature type="active site" evidence="6">
    <location>
        <position position="550"/>
    </location>
</feature>
<dbReference type="SUPFAM" id="SSF81296">
    <property type="entry name" value="E set domains"/>
    <property type="match status" value="1"/>
</dbReference>
<protein>
    <recommendedName>
        <fullName evidence="7">Endoglucanase</fullName>
        <ecNumber evidence="7">3.2.1.4</ecNumber>
    </recommendedName>
</protein>
<reference evidence="10 11" key="1">
    <citation type="submission" date="2019-03" db="EMBL/GenBank/DDBJ databases">
        <title>Genomic Encyclopedia of Type Strains, Phase IV (KMG-IV): sequencing the most valuable type-strain genomes for metagenomic binning, comparative biology and taxonomic classification.</title>
        <authorList>
            <person name="Goeker M."/>
        </authorList>
    </citation>
    <scope>NUCLEOTIDE SEQUENCE [LARGE SCALE GENOMIC DNA]</scope>
    <source>
        <strain evidence="10 11">DSM 24179</strain>
    </source>
</reference>
<dbReference type="AlphaFoldDB" id="A0A4R2GMM4"/>
<dbReference type="GO" id="GO:0008810">
    <property type="term" value="F:cellulase activity"/>
    <property type="evidence" value="ECO:0007669"/>
    <property type="project" value="UniProtKB-EC"/>
</dbReference>
<feature type="active site" evidence="6">
    <location>
        <position position="541"/>
    </location>
</feature>
<dbReference type="PANTHER" id="PTHR22298">
    <property type="entry name" value="ENDO-1,4-BETA-GLUCANASE"/>
    <property type="match status" value="1"/>
</dbReference>
<accession>A0A4R2GMM4</accession>
<dbReference type="SUPFAM" id="SSF48208">
    <property type="entry name" value="Six-hairpin glycosidases"/>
    <property type="match status" value="1"/>
</dbReference>
<name>A0A4R2GMM4_9BACT</name>